<dbReference type="AlphaFoldDB" id="A0A9X1NF07"/>
<dbReference type="Pfam" id="PF05787">
    <property type="entry name" value="PhoX"/>
    <property type="match status" value="1"/>
</dbReference>
<keyword evidence="3" id="KW-1185">Reference proteome</keyword>
<gene>
    <name evidence="2" type="ORF">LR394_18285</name>
</gene>
<dbReference type="InterPro" id="IPR006311">
    <property type="entry name" value="TAT_signal"/>
</dbReference>
<organism evidence="2 3">
    <name type="scientific">Kineosporia babensis</name>
    <dbReference type="NCBI Taxonomy" id="499548"/>
    <lineage>
        <taxon>Bacteria</taxon>
        <taxon>Bacillati</taxon>
        <taxon>Actinomycetota</taxon>
        <taxon>Actinomycetes</taxon>
        <taxon>Kineosporiales</taxon>
        <taxon>Kineosporiaceae</taxon>
        <taxon>Kineosporia</taxon>
    </lineage>
</organism>
<evidence type="ECO:0000313" key="2">
    <source>
        <dbReference type="EMBL" id="MCD5312860.1"/>
    </source>
</evidence>
<evidence type="ECO:0000256" key="1">
    <source>
        <dbReference type="SAM" id="MobiDB-lite"/>
    </source>
</evidence>
<feature type="region of interest" description="Disordered" evidence="1">
    <location>
        <begin position="485"/>
        <end position="505"/>
    </location>
</feature>
<dbReference type="PROSITE" id="PS51318">
    <property type="entry name" value="TAT"/>
    <property type="match status" value="1"/>
</dbReference>
<dbReference type="Proteomes" id="UP001138997">
    <property type="component" value="Unassembled WGS sequence"/>
</dbReference>
<dbReference type="PANTHER" id="PTHR35399">
    <property type="entry name" value="SLR8030 PROTEIN"/>
    <property type="match status" value="1"/>
</dbReference>
<reference evidence="2" key="1">
    <citation type="submission" date="2021-11" db="EMBL/GenBank/DDBJ databases">
        <title>Streptomyces corallinus and Kineosporia corallina sp. nov., two new coral-derived marine actinobacteria.</title>
        <authorList>
            <person name="Buangrab K."/>
            <person name="Sutthacheep M."/>
            <person name="Yeemin T."/>
            <person name="Harunari E."/>
            <person name="Igarashi Y."/>
            <person name="Sripreechasak P."/>
            <person name="Kanchanasin P."/>
            <person name="Tanasupawat S."/>
            <person name="Phongsopitanun W."/>
        </authorList>
    </citation>
    <scope>NUCLEOTIDE SEQUENCE</scope>
    <source>
        <strain evidence="2">JCM 31032</strain>
    </source>
</reference>
<evidence type="ECO:0000313" key="3">
    <source>
        <dbReference type="Proteomes" id="UP001138997"/>
    </source>
</evidence>
<protein>
    <submittedName>
        <fullName evidence="2">PhoX family phosphatase</fullName>
    </submittedName>
</protein>
<comment type="caution">
    <text evidence="2">The sequence shown here is derived from an EMBL/GenBank/DDBJ whole genome shotgun (WGS) entry which is preliminary data.</text>
</comment>
<sequence>MRNLPMLGLTHGNRSAVTCNLKCDNACARPAPNASCEPSFQDVASAALSRRTLLAGGGALAAALAMPVVHAEGAEAAASGTWATKSPLKFTPIKSVEATKDTFTVPKGFRWDPIIRWGDPLFKNSPAFDPTKPNAKAQALQFGYNNDYLDIIVTNRAGTEALLVCNHEYTNRAIMFPPSASDADELEVLRTLKAAHGMAVVELKRRRRGGKWTYVQGARHNRRITADTPFRFDGPAAGSKFLKTKADKDGVLALGTFGNCAGGTTPWGTVLSGEENFNGYFKADPNARGSKRYGLTDADSSYGWEKVDPRFDATKDGYQNEPNRFGWIVEIDPTDPKSTPVKHTAMGRMKHEGANIRVDSDGTVVAYMGDDERFDYLYKFVAKNKYRKGDSRAARKHNLKLLSEGDLFVAKFTGEMQEDNANLGSGTWIPLTKNGKSAVKGFSHEEVLVFTREAADAVKATPMDRCEDVEPSLKTGKVYVACTNNTNRGADGKPGPDAANPVKGNKNGHIIEITERRNQADATRFEWNLFMVCGDNGEAGTYFAGWDGPVAPISCPDNVAFDSAGNLWISTDGQPGTISKNDGLFRVPVAGKERGHLVQFLAVPVEAETCGPVVHDKDGSVFVAVQHPGEDGTWEEQHSYFPDYLSKAGKPVKGNWRGPRPSVVQVTRK</sequence>
<proteinExistence type="predicted"/>
<accession>A0A9X1NF07</accession>
<dbReference type="RefSeq" id="WP_231443515.1">
    <property type="nucleotide sequence ID" value="NZ_JAJOMB010000009.1"/>
</dbReference>
<dbReference type="PANTHER" id="PTHR35399:SF2">
    <property type="entry name" value="DUF839 DOMAIN-CONTAINING PROTEIN"/>
    <property type="match status" value="1"/>
</dbReference>
<dbReference type="SUPFAM" id="SSF63829">
    <property type="entry name" value="Calcium-dependent phosphotriesterase"/>
    <property type="match status" value="1"/>
</dbReference>
<name>A0A9X1NF07_9ACTN</name>
<dbReference type="InterPro" id="IPR008557">
    <property type="entry name" value="PhoX"/>
</dbReference>
<dbReference type="EMBL" id="JAJOMB010000009">
    <property type="protein sequence ID" value="MCD5312860.1"/>
    <property type="molecule type" value="Genomic_DNA"/>
</dbReference>